<keyword evidence="1" id="KW-0812">Transmembrane</keyword>
<feature type="transmembrane region" description="Helical" evidence="1">
    <location>
        <begin position="395"/>
        <end position="411"/>
    </location>
</feature>
<gene>
    <name evidence="2" type="ORF">NOCA230079</name>
</gene>
<protein>
    <submittedName>
        <fullName evidence="2">Putative membrane protein</fullName>
    </submittedName>
</protein>
<feature type="transmembrane region" description="Helical" evidence="1">
    <location>
        <begin position="418"/>
        <end position="435"/>
    </location>
</feature>
<feature type="transmembrane region" description="Helical" evidence="1">
    <location>
        <begin position="84"/>
        <end position="102"/>
    </location>
</feature>
<reference evidence="2" key="1">
    <citation type="submission" date="2015-08" db="EMBL/GenBank/DDBJ databases">
        <authorList>
            <person name="Babu N.S."/>
            <person name="Beckwith C.J."/>
            <person name="Beseler K.G."/>
            <person name="Brison A."/>
            <person name="Carone J.V."/>
            <person name="Caskin T.P."/>
            <person name="Diamond M."/>
            <person name="Durham M.E."/>
            <person name="Foxe J.M."/>
            <person name="Go M."/>
            <person name="Henderson B.A."/>
            <person name="Jones I.B."/>
            <person name="McGettigan J.A."/>
            <person name="Micheletti S.J."/>
            <person name="Nasrallah M.E."/>
            <person name="Ortiz D."/>
            <person name="Piller C.R."/>
            <person name="Privatt S.R."/>
            <person name="Schneider S.L."/>
            <person name="Sharp S."/>
            <person name="Smith T.C."/>
            <person name="Stanton J.D."/>
            <person name="Ullery H.E."/>
            <person name="Wilson R.J."/>
            <person name="Serrano M.G."/>
            <person name="Buck G."/>
            <person name="Lee V."/>
            <person name="Wang Y."/>
            <person name="Carvalho R."/>
            <person name="Voegtly L."/>
            <person name="Shi R."/>
            <person name="Duckworth R."/>
            <person name="Johnson A."/>
            <person name="Loviza R."/>
            <person name="Walstead R."/>
            <person name="Shah Z."/>
            <person name="Kiflezghi M."/>
            <person name="Wade K."/>
            <person name="Ball S.L."/>
            <person name="Bradley K.W."/>
            <person name="Asai D.J."/>
            <person name="Bowman C.A."/>
            <person name="Russell D.A."/>
            <person name="Pope W.H."/>
            <person name="Jacobs-Sera D."/>
            <person name="Hendrix R.W."/>
            <person name="Hatfull G.F."/>
        </authorList>
    </citation>
    <scope>NUCLEOTIDE SEQUENCE</scope>
</reference>
<proteinExistence type="predicted"/>
<evidence type="ECO:0000313" key="2">
    <source>
        <dbReference type="EMBL" id="CUR55747.1"/>
    </source>
</evidence>
<dbReference type="AlphaFoldDB" id="A0A2P2C154"/>
<feature type="transmembrane region" description="Helical" evidence="1">
    <location>
        <begin position="368"/>
        <end position="389"/>
    </location>
</feature>
<keyword evidence="1" id="KW-1133">Transmembrane helix</keyword>
<name>A0A2P2C154_9ZZZZ</name>
<dbReference type="EMBL" id="CZKA01000023">
    <property type="protein sequence ID" value="CUR55747.1"/>
    <property type="molecule type" value="Genomic_DNA"/>
</dbReference>
<organism evidence="2">
    <name type="scientific">metagenome</name>
    <dbReference type="NCBI Taxonomy" id="256318"/>
    <lineage>
        <taxon>unclassified sequences</taxon>
        <taxon>metagenomes</taxon>
    </lineage>
</organism>
<feature type="transmembrane region" description="Helical" evidence="1">
    <location>
        <begin position="288"/>
        <end position="310"/>
    </location>
</feature>
<accession>A0A2P2C154</accession>
<feature type="transmembrane region" description="Helical" evidence="1">
    <location>
        <begin position="174"/>
        <end position="198"/>
    </location>
</feature>
<feature type="transmembrane region" description="Helical" evidence="1">
    <location>
        <begin position="210"/>
        <end position="236"/>
    </location>
</feature>
<feature type="transmembrane region" description="Helical" evidence="1">
    <location>
        <begin position="54"/>
        <end position="72"/>
    </location>
</feature>
<evidence type="ECO:0000256" key="1">
    <source>
        <dbReference type="SAM" id="Phobius"/>
    </source>
</evidence>
<keyword evidence="1" id="KW-0472">Membrane</keyword>
<feature type="transmembrane region" description="Helical" evidence="1">
    <location>
        <begin position="256"/>
        <end position="281"/>
    </location>
</feature>
<sequence>MPSSLAHSRAGLGIAVVVVSAAMLAPGLLGWEVHTHSHAVDPVPPLHATWDPKVGPGTLPAVLLALASWRWAVDLAERLPWRRLLLASWVVGLAWMLALALVDGPDGISRALGNSYEYLPTARATADIPAMLDEFVSRIPLAAPDNWVTHVAGHPPGALLFFVVLDQLGLGGDLAAGLVVTLIGASTSAAVLVTVRVLGAETMARRAAPFLVLGPAAIWMAVSADAVFAATAAWGLAALAGAAARRSRPLAVLAGVLLGGCVLLSYGLPLLGVLAVTILLLARTWRPLPIAAAAALVVVLALVPFGFRLWEAFPVLRERYWDGIASDRPAAYWIWANLAVLILSSGPMLAAGWGRLTTRDAWTPPRRIVAALSAAATASILLADLSQLSKAEVERIWLPFVPWILLSVALLPERWRRVGLAVQLVVALVLQHLLYTSW</sequence>
<feature type="transmembrane region" description="Helical" evidence="1">
    <location>
        <begin position="330"/>
        <end position="356"/>
    </location>
</feature>